<dbReference type="AlphaFoldDB" id="A0A9W8ADQ6"/>
<comment type="caution">
    <text evidence="2">The sequence shown here is derived from an EMBL/GenBank/DDBJ whole genome shotgun (WGS) entry which is preliminary data.</text>
</comment>
<dbReference type="Proteomes" id="UP001150569">
    <property type="component" value="Unassembled WGS sequence"/>
</dbReference>
<reference evidence="2" key="1">
    <citation type="submission" date="2022-07" db="EMBL/GenBank/DDBJ databases">
        <title>Phylogenomic reconstructions and comparative analyses of Kickxellomycotina fungi.</title>
        <authorList>
            <person name="Reynolds N.K."/>
            <person name="Stajich J.E."/>
            <person name="Barry K."/>
            <person name="Grigoriev I.V."/>
            <person name="Crous P."/>
            <person name="Smith M.E."/>
        </authorList>
    </citation>
    <scope>NUCLEOTIDE SEQUENCE</scope>
    <source>
        <strain evidence="2">RSA 861</strain>
    </source>
</reference>
<feature type="compositionally biased region" description="Polar residues" evidence="1">
    <location>
        <begin position="185"/>
        <end position="203"/>
    </location>
</feature>
<feature type="compositionally biased region" description="Basic residues" evidence="1">
    <location>
        <begin position="240"/>
        <end position="249"/>
    </location>
</feature>
<evidence type="ECO:0000313" key="3">
    <source>
        <dbReference type="Proteomes" id="UP001150569"/>
    </source>
</evidence>
<protein>
    <submittedName>
        <fullName evidence="2">Uncharacterized protein</fullName>
    </submittedName>
</protein>
<feature type="compositionally biased region" description="Low complexity" evidence="1">
    <location>
        <begin position="122"/>
        <end position="138"/>
    </location>
</feature>
<organism evidence="2 3">
    <name type="scientific">Tieghemiomyces parasiticus</name>
    <dbReference type="NCBI Taxonomy" id="78921"/>
    <lineage>
        <taxon>Eukaryota</taxon>
        <taxon>Fungi</taxon>
        <taxon>Fungi incertae sedis</taxon>
        <taxon>Zoopagomycota</taxon>
        <taxon>Kickxellomycotina</taxon>
        <taxon>Dimargaritomycetes</taxon>
        <taxon>Dimargaritales</taxon>
        <taxon>Dimargaritaceae</taxon>
        <taxon>Tieghemiomyces</taxon>
    </lineage>
</organism>
<sequence>MGNIYSRPKKSKRTGRAKWESILTKRKSTLYQSATSEKVVVNTRGLATPADLLDTDPMVAAPASAAATGQGNLHLIREQQLYFERLKKSRRISSHVTYTDCPTETTLAELAPAAAHRRRSTRFSATSAATTATTDSSTLAGGSRYESPCSSPRTPSSPVRPQAAPVATSAKSVGHRPLSAVGHLQRSTSTYYPRSSGVGQNFRQAYHQHPQQQPPQHRSAGPHYSLSSKSLSSAATHYRPTGHPHRPTHLPHGEPRRAISVYCGPVGYGDDHDDHRSETLERPMSRSERLQSYRTYCLDEPSHHAPSALGLRNYGNSRCSSRLSFQTAPDLSRHPTGRRQRQPSYPTPPASAYPGPSPQLSATRVGRHTTLTSARPYSVAGTTTGTNLNVPHMSLAEFQAAQVRKAQASAAATTTTTPKAHRPSRYHRPAGLTSALAVTVAP</sequence>
<feature type="region of interest" description="Disordered" evidence="1">
    <location>
        <begin position="407"/>
        <end position="442"/>
    </location>
</feature>
<feature type="region of interest" description="Disordered" evidence="1">
    <location>
        <begin position="322"/>
        <end position="363"/>
    </location>
</feature>
<accession>A0A9W8ADQ6</accession>
<proteinExistence type="predicted"/>
<evidence type="ECO:0000256" key="1">
    <source>
        <dbReference type="SAM" id="MobiDB-lite"/>
    </source>
</evidence>
<name>A0A9W8ADQ6_9FUNG</name>
<dbReference type="EMBL" id="JANBPT010000132">
    <property type="protein sequence ID" value="KAJ1927136.1"/>
    <property type="molecule type" value="Genomic_DNA"/>
</dbReference>
<feature type="compositionally biased region" description="Basic and acidic residues" evidence="1">
    <location>
        <begin position="269"/>
        <end position="288"/>
    </location>
</feature>
<gene>
    <name evidence="2" type="ORF">IWQ60_003187</name>
</gene>
<feature type="region of interest" description="Disordered" evidence="1">
    <location>
        <begin position="112"/>
        <end position="288"/>
    </location>
</feature>
<feature type="compositionally biased region" description="Low complexity" evidence="1">
    <location>
        <begin position="407"/>
        <end position="418"/>
    </location>
</feature>
<feature type="compositionally biased region" description="Pro residues" evidence="1">
    <location>
        <begin position="345"/>
        <end position="357"/>
    </location>
</feature>
<keyword evidence="3" id="KW-1185">Reference proteome</keyword>
<evidence type="ECO:0000313" key="2">
    <source>
        <dbReference type="EMBL" id="KAJ1927136.1"/>
    </source>
</evidence>
<feature type="compositionally biased region" description="Low complexity" evidence="1">
    <location>
        <begin position="207"/>
        <end position="217"/>
    </location>
</feature>
<feature type="compositionally biased region" description="Low complexity" evidence="1">
    <location>
        <begin position="147"/>
        <end position="161"/>
    </location>
</feature>
<feature type="compositionally biased region" description="Basic residues" evidence="1">
    <location>
        <begin position="419"/>
        <end position="428"/>
    </location>
</feature>